<gene>
    <name evidence="2" type="primary">pbpE_2</name>
    <name evidence="2" type="ORF">Ppb6_00558</name>
</gene>
<dbReference type="AlphaFoldDB" id="A0A1C0U8P8"/>
<protein>
    <submittedName>
        <fullName evidence="2">Penicillin-binding protein 4</fullName>
    </submittedName>
</protein>
<dbReference type="SUPFAM" id="SSF56601">
    <property type="entry name" value="beta-lactamase/transpeptidase-like"/>
    <property type="match status" value="1"/>
</dbReference>
<dbReference type="InterPro" id="IPR050491">
    <property type="entry name" value="AmpC-like"/>
</dbReference>
<name>A0A1C0U8P8_9GAMM</name>
<dbReference type="InterPro" id="IPR012338">
    <property type="entry name" value="Beta-lactam/transpept-like"/>
</dbReference>
<dbReference type="Proteomes" id="UP000093476">
    <property type="component" value="Unassembled WGS sequence"/>
</dbReference>
<keyword evidence="3" id="KW-1185">Reference proteome</keyword>
<accession>A0A1C0U8P8</accession>
<dbReference type="InterPro" id="IPR001466">
    <property type="entry name" value="Beta-lactam-related"/>
</dbReference>
<dbReference type="RefSeq" id="WP_065822007.1">
    <property type="nucleotide sequence ID" value="NZ_CAWMQZ010000018.1"/>
</dbReference>
<dbReference type="PATRIC" id="fig|286156.4.peg.646"/>
<dbReference type="STRING" id="286156.Ppb6_00558"/>
<evidence type="ECO:0000313" key="3">
    <source>
        <dbReference type="Proteomes" id="UP000093476"/>
    </source>
</evidence>
<organism evidence="2 3">
    <name type="scientific">Photorhabdus australis subsp. thailandensis</name>
    <dbReference type="NCBI Taxonomy" id="2805096"/>
    <lineage>
        <taxon>Bacteria</taxon>
        <taxon>Pseudomonadati</taxon>
        <taxon>Pseudomonadota</taxon>
        <taxon>Gammaproteobacteria</taxon>
        <taxon>Enterobacterales</taxon>
        <taxon>Morganellaceae</taxon>
        <taxon>Photorhabdus</taxon>
    </lineage>
</organism>
<feature type="domain" description="Beta-lactamase-related" evidence="1">
    <location>
        <begin position="31"/>
        <end position="338"/>
    </location>
</feature>
<sequence>MMESTISTDKIKSFLKKIDELVNIENKKRGGALAVAVIHGNKIIYQRHIGKSNIEHAIAVKPNTKFYLASVSKQFAAFCIALLEKEGKLCVKDKVGQYLDYFPTEFSDITIEHLIHHTSGLRDEFMLYNLAGKNSDFDHRHIDLVRKLTQRQHALNFTPGEYHLYSNAGYNLLAEIVRVVSGKSLRKYAEEKIFIPLKMKDTFFYDDITEIIPDRAMGYAYNEKSHQWRRDDLNDVVVGGSGLYSTVNDLCRWIRAFYSPSIVQDLLPQLSRTPDLTNGNRNNYAYGFMISQRAGQKIIQHGGLYTGFRSHVCILPDAKLGIAITAATGAEASEWVEKNIDILFNSSHIEPEKSYCLTSDIDITGIFRGAEPYPYIITKEDTFLLGNLFEKGKPIIFNSDGTFQEEGGKIRFRPIIENDNVIALEQINENGNVFYLKKQIDDGGVDIQRLPGRYYSHETEATLVISVSGDGIDIDGIVYPGKKEVLRRIYGNSYFSPGTELIIDFEFEPDTNKPRLYINDARCWKIEFINIK</sequence>
<dbReference type="Pfam" id="PF00144">
    <property type="entry name" value="Beta-lactamase"/>
    <property type="match status" value="1"/>
</dbReference>
<evidence type="ECO:0000313" key="2">
    <source>
        <dbReference type="EMBL" id="OCQ54246.1"/>
    </source>
</evidence>
<evidence type="ECO:0000259" key="1">
    <source>
        <dbReference type="Pfam" id="PF00144"/>
    </source>
</evidence>
<reference evidence="2 3" key="1">
    <citation type="submission" date="2015-12" db="EMBL/GenBank/DDBJ databases">
        <title>Genome comparisons provide insights into the role of secondary metabolites in the pathogenic phase of the Photorhabdus life cycle.</title>
        <authorList>
            <person name="Tobias N.J."/>
            <person name="Mishra B."/>
            <person name="Gupta D.K."/>
            <person name="Thines M."/>
            <person name="Stinear T.P."/>
            <person name="Bode H.B."/>
        </authorList>
    </citation>
    <scope>NUCLEOTIDE SEQUENCE [LARGE SCALE GENOMIC DNA]</scope>
    <source>
        <strain evidence="2 3">PB68.1</strain>
    </source>
</reference>
<dbReference type="PANTHER" id="PTHR46825:SF9">
    <property type="entry name" value="BETA-LACTAMASE-RELATED DOMAIN-CONTAINING PROTEIN"/>
    <property type="match status" value="1"/>
</dbReference>
<dbReference type="PANTHER" id="PTHR46825">
    <property type="entry name" value="D-ALANYL-D-ALANINE-CARBOXYPEPTIDASE/ENDOPEPTIDASE AMPH"/>
    <property type="match status" value="1"/>
</dbReference>
<dbReference type="Gene3D" id="3.40.710.10">
    <property type="entry name" value="DD-peptidase/beta-lactamase superfamily"/>
    <property type="match status" value="1"/>
</dbReference>
<comment type="caution">
    <text evidence="2">The sequence shown here is derived from an EMBL/GenBank/DDBJ whole genome shotgun (WGS) entry which is preliminary data.</text>
</comment>
<proteinExistence type="predicted"/>
<dbReference type="EMBL" id="LOMY01000018">
    <property type="protein sequence ID" value="OCQ54246.1"/>
    <property type="molecule type" value="Genomic_DNA"/>
</dbReference>